<dbReference type="InterPro" id="IPR050266">
    <property type="entry name" value="AB_hydrolase_sf"/>
</dbReference>
<evidence type="ECO:0000256" key="1">
    <source>
        <dbReference type="ARBA" id="ARBA00010088"/>
    </source>
</evidence>
<organism evidence="4 5">
    <name type="scientific">Nocardioides ginsengisegetis</name>
    <dbReference type="NCBI Taxonomy" id="661491"/>
    <lineage>
        <taxon>Bacteria</taxon>
        <taxon>Bacillati</taxon>
        <taxon>Actinomycetota</taxon>
        <taxon>Actinomycetes</taxon>
        <taxon>Propionibacteriales</taxon>
        <taxon>Nocardioidaceae</taxon>
        <taxon>Nocardioides</taxon>
    </lineage>
</organism>
<keyword evidence="5" id="KW-1185">Reference proteome</keyword>
<dbReference type="Gene3D" id="3.40.50.1820">
    <property type="entry name" value="alpha/beta hydrolase"/>
    <property type="match status" value="1"/>
</dbReference>
<protein>
    <submittedName>
        <fullName evidence="4">Proline iminopeptidase</fullName>
        <ecNumber evidence="4">3.4.11.5</ecNumber>
    </submittedName>
</protein>
<accession>A0A7W3IXV3</accession>
<dbReference type="InterPro" id="IPR029058">
    <property type="entry name" value="AB_hydrolase_fold"/>
</dbReference>
<proteinExistence type="inferred from homology"/>
<dbReference type="PANTHER" id="PTHR43798">
    <property type="entry name" value="MONOACYLGLYCEROL LIPASE"/>
    <property type="match status" value="1"/>
</dbReference>
<evidence type="ECO:0000256" key="2">
    <source>
        <dbReference type="ARBA" id="ARBA00022801"/>
    </source>
</evidence>
<feature type="domain" description="AB hydrolase-1" evidence="3">
    <location>
        <begin position="24"/>
        <end position="259"/>
    </location>
</feature>
<sequence length="280" mass="30592">MTVTVAEGVDLWTSSGPPAASGAAMVLVHGGPGLWDYLAPVAGLADDLVVTHRFDQRGCGHSSGPVPSMTDLLDDLEALRVHWGHERWIVLGHSFGATVGLAYAARFPDSVQGLVHCSGVGPGTSWKTDHRAASAARLTAWQRMRRDLLGQLEHRTWAEEVEWRALSWLPDFADPDRASAWAHEDARVHLTINWDANRALNAEVDGEPESLQRDRCRAVRCPTLVIHGDGDPRPTWSAAEVADLVPDAELVVIPGAGHDPWRERPEEFRAHLRAFVSGLS</sequence>
<comment type="similarity">
    <text evidence="1">Belongs to the peptidase S33 family.</text>
</comment>
<dbReference type="PRINTS" id="PR00793">
    <property type="entry name" value="PROAMNOPTASE"/>
</dbReference>
<dbReference type="InterPro" id="IPR002410">
    <property type="entry name" value="Peptidase_S33"/>
</dbReference>
<keyword evidence="4" id="KW-0031">Aminopeptidase</keyword>
<dbReference type="PANTHER" id="PTHR43798:SF33">
    <property type="entry name" value="HYDROLASE, PUTATIVE (AFU_ORTHOLOGUE AFUA_2G14860)-RELATED"/>
    <property type="match status" value="1"/>
</dbReference>
<dbReference type="InterPro" id="IPR000073">
    <property type="entry name" value="AB_hydrolase_1"/>
</dbReference>
<dbReference type="GO" id="GO:0016020">
    <property type="term" value="C:membrane"/>
    <property type="evidence" value="ECO:0007669"/>
    <property type="project" value="TreeGrafter"/>
</dbReference>
<dbReference type="EMBL" id="JACGXA010000001">
    <property type="protein sequence ID" value="MBA8802652.1"/>
    <property type="molecule type" value="Genomic_DNA"/>
</dbReference>
<dbReference type="Pfam" id="PF00561">
    <property type="entry name" value="Abhydrolase_1"/>
    <property type="match status" value="1"/>
</dbReference>
<comment type="caution">
    <text evidence="4">The sequence shown here is derived from an EMBL/GenBank/DDBJ whole genome shotgun (WGS) entry which is preliminary data.</text>
</comment>
<name>A0A7W3IXV3_9ACTN</name>
<evidence type="ECO:0000313" key="4">
    <source>
        <dbReference type="EMBL" id="MBA8802652.1"/>
    </source>
</evidence>
<reference evidence="4 5" key="1">
    <citation type="submission" date="2020-07" db="EMBL/GenBank/DDBJ databases">
        <title>Sequencing the genomes of 1000 actinobacteria strains.</title>
        <authorList>
            <person name="Klenk H.-P."/>
        </authorList>
    </citation>
    <scope>NUCLEOTIDE SEQUENCE [LARGE SCALE GENOMIC DNA]</scope>
    <source>
        <strain evidence="4 5">DSM 21349</strain>
    </source>
</reference>
<dbReference type="RefSeq" id="WP_182537220.1">
    <property type="nucleotide sequence ID" value="NZ_JACGXA010000001.1"/>
</dbReference>
<evidence type="ECO:0000259" key="3">
    <source>
        <dbReference type="Pfam" id="PF00561"/>
    </source>
</evidence>
<dbReference type="GO" id="GO:0006508">
    <property type="term" value="P:proteolysis"/>
    <property type="evidence" value="ECO:0007669"/>
    <property type="project" value="InterPro"/>
</dbReference>
<keyword evidence="4" id="KW-0645">Protease</keyword>
<dbReference type="Proteomes" id="UP000580910">
    <property type="component" value="Unassembled WGS sequence"/>
</dbReference>
<dbReference type="SUPFAM" id="SSF53474">
    <property type="entry name" value="alpha/beta-Hydrolases"/>
    <property type="match status" value="1"/>
</dbReference>
<dbReference type="AlphaFoldDB" id="A0A7W3IXV3"/>
<keyword evidence="2 4" id="KW-0378">Hydrolase</keyword>
<evidence type="ECO:0000313" key="5">
    <source>
        <dbReference type="Proteomes" id="UP000580910"/>
    </source>
</evidence>
<dbReference type="EC" id="3.4.11.5" evidence="4"/>
<dbReference type="GO" id="GO:0004177">
    <property type="term" value="F:aminopeptidase activity"/>
    <property type="evidence" value="ECO:0007669"/>
    <property type="project" value="UniProtKB-KW"/>
</dbReference>
<gene>
    <name evidence="4" type="ORF">FB382_000943</name>
</gene>